<reference evidence="7" key="2">
    <citation type="submission" date="2021-08" db="EMBL/GenBank/DDBJ databases">
        <authorList>
            <person name="Tani A."/>
            <person name="Ola A."/>
            <person name="Ogura Y."/>
            <person name="Katsura K."/>
            <person name="Hayashi T."/>
        </authorList>
    </citation>
    <scope>NUCLEOTIDE SEQUENCE</scope>
    <source>
        <strain evidence="7">KCTC 52305</strain>
    </source>
</reference>
<dbReference type="PANTHER" id="PTHR43761">
    <property type="entry name" value="D-ISOMER SPECIFIC 2-HYDROXYACID DEHYDROGENASE FAMILY PROTEIN (AFU_ORTHOLOGUE AFUA_1G13630)"/>
    <property type="match status" value="1"/>
</dbReference>
<dbReference type="SUPFAM" id="SSF51735">
    <property type="entry name" value="NAD(P)-binding Rossmann-fold domains"/>
    <property type="match status" value="1"/>
</dbReference>
<protein>
    <submittedName>
        <fullName evidence="7">Glycerate dehydrogenase</fullName>
    </submittedName>
</protein>
<dbReference type="Pfam" id="PF00389">
    <property type="entry name" value="2-Hacid_dh"/>
    <property type="match status" value="1"/>
</dbReference>
<dbReference type="Gene3D" id="3.40.50.720">
    <property type="entry name" value="NAD(P)-binding Rossmann-like Domain"/>
    <property type="match status" value="2"/>
</dbReference>
<dbReference type="Pfam" id="PF02826">
    <property type="entry name" value="2-Hacid_dh_C"/>
    <property type="match status" value="1"/>
</dbReference>
<evidence type="ECO:0000256" key="3">
    <source>
        <dbReference type="ARBA" id="ARBA00023027"/>
    </source>
</evidence>
<proteinExistence type="inferred from homology"/>
<name>A0ABQ4R063_9HYPH</name>
<dbReference type="RefSeq" id="WP_128564100.1">
    <property type="nucleotide sequence ID" value="NZ_BPQH01000009.1"/>
</dbReference>
<evidence type="ECO:0000256" key="2">
    <source>
        <dbReference type="ARBA" id="ARBA00023002"/>
    </source>
</evidence>
<evidence type="ECO:0000256" key="4">
    <source>
        <dbReference type="RuleBase" id="RU003719"/>
    </source>
</evidence>
<evidence type="ECO:0000259" key="6">
    <source>
        <dbReference type="Pfam" id="PF02826"/>
    </source>
</evidence>
<gene>
    <name evidence="7" type="primary">hprA_1</name>
    <name evidence="7" type="ORF">OPKNFCMD_3089</name>
</gene>
<feature type="domain" description="D-isomer specific 2-hydroxyacid dehydrogenase catalytic" evidence="5">
    <location>
        <begin position="38"/>
        <end position="323"/>
    </location>
</feature>
<dbReference type="EMBL" id="BPQH01000009">
    <property type="protein sequence ID" value="GJD50350.1"/>
    <property type="molecule type" value="Genomic_DNA"/>
</dbReference>
<dbReference type="Proteomes" id="UP001055167">
    <property type="component" value="Unassembled WGS sequence"/>
</dbReference>
<sequence>MTSTDEAATIVFLDRDTLSPETRLRAPAIPHRLDIFGRTDPGEVADRIRDAHIVVTNKVPLRREVLAQARRLRLVAVAATGTDVVDVAACAERGITVSNIRNYAVHTVPEHTFALIFALRRSITAYRDAVIRGAWQESGQFCFFDHPIRDLAGSTLGIVGDGVLGRAVAEIGRALGMRVLFAAYKGVEGMGPLYTPFDEVMRVSDVITLHCPLMPATRGLVGPREFALMERRPLLINTARGGLVDEAALVAALDAGQIGGAGFDVVTQEPPAADNPLMAAAARPNVILTPHVAWASQEAIQSLADQLVGNIEAFWAGRPRNCVAP</sequence>
<feature type="domain" description="D-isomer specific 2-hydroxyacid dehydrogenase NAD-binding" evidence="6">
    <location>
        <begin position="113"/>
        <end position="293"/>
    </location>
</feature>
<keyword evidence="2 4" id="KW-0560">Oxidoreductase</keyword>
<reference evidence="7" key="1">
    <citation type="journal article" date="2021" name="Front. Microbiol.">
        <title>Comprehensive Comparative Genomics and Phenotyping of Methylobacterium Species.</title>
        <authorList>
            <person name="Alessa O."/>
            <person name="Ogura Y."/>
            <person name="Fujitani Y."/>
            <person name="Takami H."/>
            <person name="Hayashi T."/>
            <person name="Sahin N."/>
            <person name="Tani A."/>
        </authorList>
    </citation>
    <scope>NUCLEOTIDE SEQUENCE</scope>
    <source>
        <strain evidence="7">KCTC 52305</strain>
    </source>
</reference>
<dbReference type="InterPro" id="IPR036291">
    <property type="entry name" value="NAD(P)-bd_dom_sf"/>
</dbReference>
<evidence type="ECO:0000313" key="7">
    <source>
        <dbReference type="EMBL" id="GJD50350.1"/>
    </source>
</evidence>
<dbReference type="SUPFAM" id="SSF52283">
    <property type="entry name" value="Formate/glycerate dehydrogenase catalytic domain-like"/>
    <property type="match status" value="1"/>
</dbReference>
<organism evidence="7 8">
    <name type="scientific">Methylobacterium crusticola</name>
    <dbReference type="NCBI Taxonomy" id="1697972"/>
    <lineage>
        <taxon>Bacteria</taxon>
        <taxon>Pseudomonadati</taxon>
        <taxon>Pseudomonadota</taxon>
        <taxon>Alphaproteobacteria</taxon>
        <taxon>Hyphomicrobiales</taxon>
        <taxon>Methylobacteriaceae</taxon>
        <taxon>Methylobacterium</taxon>
    </lineage>
</organism>
<dbReference type="CDD" id="cd12162">
    <property type="entry name" value="2-Hacid_dh_4"/>
    <property type="match status" value="1"/>
</dbReference>
<dbReference type="InterPro" id="IPR050418">
    <property type="entry name" value="D-iso_2-hydroxyacid_DH_PdxB"/>
</dbReference>
<dbReference type="PANTHER" id="PTHR43761:SF1">
    <property type="entry name" value="D-ISOMER SPECIFIC 2-HYDROXYACID DEHYDROGENASE CATALYTIC DOMAIN-CONTAINING PROTEIN-RELATED"/>
    <property type="match status" value="1"/>
</dbReference>
<comment type="similarity">
    <text evidence="1 4">Belongs to the D-isomer specific 2-hydroxyacid dehydrogenase family.</text>
</comment>
<dbReference type="InterPro" id="IPR006140">
    <property type="entry name" value="D-isomer_DH_NAD-bd"/>
</dbReference>
<keyword evidence="3" id="KW-0520">NAD</keyword>
<accession>A0ABQ4R063</accession>
<evidence type="ECO:0000313" key="8">
    <source>
        <dbReference type="Proteomes" id="UP001055167"/>
    </source>
</evidence>
<comment type="caution">
    <text evidence="7">The sequence shown here is derived from an EMBL/GenBank/DDBJ whole genome shotgun (WGS) entry which is preliminary data.</text>
</comment>
<evidence type="ECO:0000259" key="5">
    <source>
        <dbReference type="Pfam" id="PF00389"/>
    </source>
</evidence>
<dbReference type="InterPro" id="IPR006139">
    <property type="entry name" value="D-isomer_2_OHA_DH_cat_dom"/>
</dbReference>
<keyword evidence="8" id="KW-1185">Reference proteome</keyword>
<evidence type="ECO:0000256" key="1">
    <source>
        <dbReference type="ARBA" id="ARBA00005854"/>
    </source>
</evidence>